<evidence type="ECO:0000256" key="2">
    <source>
        <dbReference type="SAM" id="SignalP"/>
    </source>
</evidence>
<reference evidence="3" key="1">
    <citation type="submission" date="2018-02" db="EMBL/GenBank/DDBJ databases">
        <title>Rhizophora mucronata_Transcriptome.</title>
        <authorList>
            <person name="Meera S.P."/>
            <person name="Sreeshan A."/>
            <person name="Augustine A."/>
        </authorList>
    </citation>
    <scope>NUCLEOTIDE SEQUENCE</scope>
    <source>
        <tissue evidence="3">Leaf</tissue>
    </source>
</reference>
<dbReference type="PANTHER" id="PTHR31343">
    <property type="entry name" value="T15D22.8"/>
    <property type="match status" value="1"/>
</dbReference>
<dbReference type="PANTHER" id="PTHR31343:SF4">
    <property type="entry name" value="DUF789 DOMAIN-CONTAINING PROTEIN"/>
    <property type="match status" value="1"/>
</dbReference>
<evidence type="ECO:0000256" key="1">
    <source>
        <dbReference type="SAM" id="MobiDB-lite"/>
    </source>
</evidence>
<dbReference type="Pfam" id="PF05623">
    <property type="entry name" value="DUF789"/>
    <property type="match status" value="1"/>
</dbReference>
<dbReference type="InterPro" id="IPR008507">
    <property type="entry name" value="DUF789"/>
</dbReference>
<keyword evidence="2" id="KW-0732">Signal</keyword>
<feature type="chain" id="PRO_5015188597" evidence="2">
    <location>
        <begin position="21"/>
        <end position="135"/>
    </location>
</feature>
<evidence type="ECO:0000313" key="3">
    <source>
        <dbReference type="EMBL" id="MBX00423.1"/>
    </source>
</evidence>
<organism evidence="3">
    <name type="scientific">Rhizophora mucronata</name>
    <name type="common">Asiatic mangrove</name>
    <dbReference type="NCBI Taxonomy" id="61149"/>
    <lineage>
        <taxon>Eukaryota</taxon>
        <taxon>Viridiplantae</taxon>
        <taxon>Streptophyta</taxon>
        <taxon>Embryophyta</taxon>
        <taxon>Tracheophyta</taxon>
        <taxon>Spermatophyta</taxon>
        <taxon>Magnoliopsida</taxon>
        <taxon>eudicotyledons</taxon>
        <taxon>Gunneridae</taxon>
        <taxon>Pentapetalae</taxon>
        <taxon>rosids</taxon>
        <taxon>fabids</taxon>
        <taxon>Malpighiales</taxon>
        <taxon>Rhizophoraceae</taxon>
        <taxon>Rhizophora</taxon>
    </lineage>
</organism>
<sequence>MQRSWRKLTFHFLILIHTSSKIMHSTNSTRMHGEDSDAEPLRETSSAGSSDWDVEKPVKDEIVGTRGQHDLVKLNSQRMHGLTLTDKPANSSYSDENEICSSSGLLVFEYLEQEQPYFRDPLYEKASPFQRIMSC</sequence>
<protein>
    <submittedName>
        <fullName evidence="3">Uncharacterized protein</fullName>
    </submittedName>
</protein>
<proteinExistence type="predicted"/>
<dbReference type="AlphaFoldDB" id="A0A2P2K400"/>
<accession>A0A2P2K400</accession>
<feature type="region of interest" description="Disordered" evidence="1">
    <location>
        <begin position="25"/>
        <end position="57"/>
    </location>
</feature>
<feature type="signal peptide" evidence="2">
    <location>
        <begin position="1"/>
        <end position="20"/>
    </location>
</feature>
<feature type="compositionally biased region" description="Basic and acidic residues" evidence="1">
    <location>
        <begin position="31"/>
        <end position="42"/>
    </location>
</feature>
<dbReference type="EMBL" id="GGEC01019939">
    <property type="protein sequence ID" value="MBX00423.1"/>
    <property type="molecule type" value="Transcribed_RNA"/>
</dbReference>
<name>A0A2P2K400_RHIMU</name>